<reference evidence="1 2" key="1">
    <citation type="submission" date="2019-05" db="EMBL/GenBank/DDBJ databases">
        <title>Another draft genome of Portunus trituberculatus and its Hox gene families provides insights of decapod evolution.</title>
        <authorList>
            <person name="Jeong J.-H."/>
            <person name="Song I."/>
            <person name="Kim S."/>
            <person name="Choi T."/>
            <person name="Kim D."/>
            <person name="Ryu S."/>
            <person name="Kim W."/>
        </authorList>
    </citation>
    <scope>NUCLEOTIDE SEQUENCE [LARGE SCALE GENOMIC DNA]</scope>
    <source>
        <tissue evidence="1">Muscle</tissue>
    </source>
</reference>
<sequence>MHHRRRDRVGLIKLSKLHQVVPMWQTVVVVVVAAVKPRPHADPLETYNRHGLAASTPASLHPRLRLPRC</sequence>
<name>A0A5B7G663_PORTR</name>
<comment type="caution">
    <text evidence="1">The sequence shown here is derived from an EMBL/GenBank/DDBJ whole genome shotgun (WGS) entry which is preliminary data.</text>
</comment>
<accession>A0A5B7G663</accession>
<protein>
    <submittedName>
        <fullName evidence="1">Uncharacterized protein</fullName>
    </submittedName>
</protein>
<organism evidence="1 2">
    <name type="scientific">Portunus trituberculatus</name>
    <name type="common">Swimming crab</name>
    <name type="synonym">Neptunus trituberculatus</name>
    <dbReference type="NCBI Taxonomy" id="210409"/>
    <lineage>
        <taxon>Eukaryota</taxon>
        <taxon>Metazoa</taxon>
        <taxon>Ecdysozoa</taxon>
        <taxon>Arthropoda</taxon>
        <taxon>Crustacea</taxon>
        <taxon>Multicrustacea</taxon>
        <taxon>Malacostraca</taxon>
        <taxon>Eumalacostraca</taxon>
        <taxon>Eucarida</taxon>
        <taxon>Decapoda</taxon>
        <taxon>Pleocyemata</taxon>
        <taxon>Brachyura</taxon>
        <taxon>Eubrachyura</taxon>
        <taxon>Portunoidea</taxon>
        <taxon>Portunidae</taxon>
        <taxon>Portuninae</taxon>
        <taxon>Portunus</taxon>
    </lineage>
</organism>
<keyword evidence="2" id="KW-1185">Reference proteome</keyword>
<evidence type="ECO:0000313" key="2">
    <source>
        <dbReference type="Proteomes" id="UP000324222"/>
    </source>
</evidence>
<gene>
    <name evidence="1" type="ORF">E2C01_049356</name>
</gene>
<dbReference type="Proteomes" id="UP000324222">
    <property type="component" value="Unassembled WGS sequence"/>
</dbReference>
<evidence type="ECO:0000313" key="1">
    <source>
        <dbReference type="EMBL" id="MPC55421.1"/>
    </source>
</evidence>
<dbReference type="EMBL" id="VSRR010013159">
    <property type="protein sequence ID" value="MPC55421.1"/>
    <property type="molecule type" value="Genomic_DNA"/>
</dbReference>
<proteinExistence type="predicted"/>
<dbReference type="AlphaFoldDB" id="A0A5B7G663"/>